<dbReference type="InterPro" id="IPR041577">
    <property type="entry name" value="RT_RNaseH_2"/>
</dbReference>
<evidence type="ECO:0008006" key="6">
    <source>
        <dbReference type="Google" id="ProtNLM"/>
    </source>
</evidence>
<evidence type="ECO:0000313" key="4">
    <source>
        <dbReference type="EMBL" id="GKV42223.1"/>
    </source>
</evidence>
<dbReference type="Proteomes" id="UP001054252">
    <property type="component" value="Unassembled WGS sequence"/>
</dbReference>
<evidence type="ECO:0000259" key="1">
    <source>
        <dbReference type="Pfam" id="PF00078"/>
    </source>
</evidence>
<dbReference type="PANTHER" id="PTHR24559">
    <property type="entry name" value="TRANSPOSON TY3-I GAG-POL POLYPROTEIN"/>
    <property type="match status" value="1"/>
</dbReference>
<protein>
    <recommendedName>
        <fullName evidence="6">Reverse transcriptase domain-containing protein</fullName>
    </recommendedName>
</protein>
<dbReference type="EMBL" id="BPVZ01000156">
    <property type="protein sequence ID" value="GKV42223.1"/>
    <property type="molecule type" value="Genomic_DNA"/>
</dbReference>
<organism evidence="4 5">
    <name type="scientific">Rubroshorea leprosula</name>
    <dbReference type="NCBI Taxonomy" id="152421"/>
    <lineage>
        <taxon>Eukaryota</taxon>
        <taxon>Viridiplantae</taxon>
        <taxon>Streptophyta</taxon>
        <taxon>Embryophyta</taxon>
        <taxon>Tracheophyta</taxon>
        <taxon>Spermatophyta</taxon>
        <taxon>Magnoliopsida</taxon>
        <taxon>eudicotyledons</taxon>
        <taxon>Gunneridae</taxon>
        <taxon>Pentapetalae</taxon>
        <taxon>rosids</taxon>
        <taxon>malvids</taxon>
        <taxon>Malvales</taxon>
        <taxon>Dipterocarpaceae</taxon>
        <taxon>Rubroshorea</taxon>
    </lineage>
</organism>
<dbReference type="Gene3D" id="3.30.70.270">
    <property type="match status" value="2"/>
</dbReference>
<dbReference type="Pfam" id="PF24626">
    <property type="entry name" value="SH3_Tf2-1"/>
    <property type="match status" value="1"/>
</dbReference>
<dbReference type="Pfam" id="PF17919">
    <property type="entry name" value="RT_RNaseH_2"/>
    <property type="match status" value="1"/>
</dbReference>
<gene>
    <name evidence="4" type="ORF">SLEP1_g49655</name>
</gene>
<dbReference type="InterPro" id="IPR056924">
    <property type="entry name" value="SH3_Tf2-1"/>
</dbReference>
<dbReference type="CDD" id="cd01647">
    <property type="entry name" value="RT_LTR"/>
    <property type="match status" value="1"/>
</dbReference>
<evidence type="ECO:0000259" key="3">
    <source>
        <dbReference type="Pfam" id="PF24626"/>
    </source>
</evidence>
<feature type="domain" description="Reverse transcriptase/retrotransposon-derived protein RNase H-like" evidence="2">
    <location>
        <begin position="264"/>
        <end position="317"/>
    </location>
</feature>
<dbReference type="Gene3D" id="3.10.10.10">
    <property type="entry name" value="HIV Type 1 Reverse Transcriptase, subunit A, domain 1"/>
    <property type="match status" value="1"/>
</dbReference>
<dbReference type="InterPro" id="IPR043502">
    <property type="entry name" value="DNA/RNA_pol_sf"/>
</dbReference>
<accession>A0AAV5LYF6</accession>
<dbReference type="Pfam" id="PF00078">
    <property type="entry name" value="RVT_1"/>
    <property type="match status" value="1"/>
</dbReference>
<dbReference type="FunFam" id="3.30.70.270:FF:000020">
    <property type="entry name" value="Transposon Tf2-6 polyprotein-like Protein"/>
    <property type="match status" value="1"/>
</dbReference>
<dbReference type="SUPFAM" id="SSF56672">
    <property type="entry name" value="DNA/RNA polymerases"/>
    <property type="match status" value="1"/>
</dbReference>
<dbReference type="InterPro" id="IPR043128">
    <property type="entry name" value="Rev_trsase/Diguanyl_cyclase"/>
</dbReference>
<comment type="caution">
    <text evidence="4">The sequence shown here is derived from an EMBL/GenBank/DDBJ whole genome shotgun (WGS) entry which is preliminary data.</text>
</comment>
<dbReference type="PANTHER" id="PTHR24559:SF444">
    <property type="entry name" value="REVERSE TRANSCRIPTASE DOMAIN-CONTAINING PROTEIN"/>
    <property type="match status" value="1"/>
</dbReference>
<evidence type="ECO:0000313" key="5">
    <source>
        <dbReference type="Proteomes" id="UP001054252"/>
    </source>
</evidence>
<reference evidence="4 5" key="1">
    <citation type="journal article" date="2021" name="Commun. Biol.">
        <title>The genome of Shorea leprosula (Dipterocarpaceae) highlights the ecological relevance of drought in aseasonal tropical rainforests.</title>
        <authorList>
            <person name="Ng K.K.S."/>
            <person name="Kobayashi M.J."/>
            <person name="Fawcett J.A."/>
            <person name="Hatakeyama M."/>
            <person name="Paape T."/>
            <person name="Ng C.H."/>
            <person name="Ang C.C."/>
            <person name="Tnah L.H."/>
            <person name="Lee C.T."/>
            <person name="Nishiyama T."/>
            <person name="Sese J."/>
            <person name="O'Brien M.J."/>
            <person name="Copetti D."/>
            <person name="Mohd Noor M.I."/>
            <person name="Ong R.C."/>
            <person name="Putra M."/>
            <person name="Sireger I.Z."/>
            <person name="Indrioko S."/>
            <person name="Kosugi Y."/>
            <person name="Izuno A."/>
            <person name="Isagi Y."/>
            <person name="Lee S.L."/>
            <person name="Shimizu K.K."/>
        </authorList>
    </citation>
    <scope>NUCLEOTIDE SEQUENCE [LARGE SCALE GENOMIC DNA]</scope>
    <source>
        <strain evidence="4">214</strain>
    </source>
</reference>
<dbReference type="InterPro" id="IPR000477">
    <property type="entry name" value="RT_dom"/>
</dbReference>
<sequence>MLISVFVTLRLEDIPVVCEFPDVFPKDLPGLPPNREIEFAIDLVPDTRPISKAPYRMAPAELKELKDGSMRLCIDYRELNKVTVKNQYPFPRIDDLFDQLKGAQVFSKIDLRSGYQLKIKPDDVPKIAFHTRYGHYEFLVMPFGLTNALARFMELMNQVFSKYLDQHVVVFIDDILIYSSSHALHEKHLRTVLETLRSHIVTKDGISVDPQKIKAMMDWKRPNSVVEVCSFLGLASYYCRFVGDFSRITLPMTRLIRKDTKFEWTLECEKGFLTLKEKLVTAPVLALPINGEGFTIYSDASKKGLGCGLMHKDKGNGSIWVIVDRLTKLAHFLPYQIGASVEKLANIYQSSIRMAPFEALYGRRCRSPICWAKVGEKSILGPELVQQSSKIVQLIKECLHAAQSVLKFGIRGKLSPRYIGPYPILERVGEVAYRLELPGNLAGVHDVFHVSLLQKYIPDLSHIIDPKPIQL</sequence>
<dbReference type="AlphaFoldDB" id="A0AAV5LYF6"/>
<feature type="domain" description="Tf2-1-like SH3-like" evidence="3">
    <location>
        <begin position="408"/>
        <end position="456"/>
    </location>
</feature>
<keyword evidence="5" id="KW-1185">Reference proteome</keyword>
<dbReference type="InterPro" id="IPR053134">
    <property type="entry name" value="RNA-dir_DNA_polymerase"/>
</dbReference>
<feature type="domain" description="Reverse transcriptase" evidence="1">
    <location>
        <begin position="66"/>
        <end position="234"/>
    </location>
</feature>
<evidence type="ECO:0000259" key="2">
    <source>
        <dbReference type="Pfam" id="PF17919"/>
    </source>
</evidence>
<proteinExistence type="predicted"/>
<name>A0AAV5LYF6_9ROSI</name>